<proteinExistence type="predicted"/>
<evidence type="ECO:0000313" key="1">
    <source>
        <dbReference type="EMBL" id="KAI3802785.1"/>
    </source>
</evidence>
<organism evidence="1 2">
    <name type="scientific">Smallanthus sonchifolius</name>
    <dbReference type="NCBI Taxonomy" id="185202"/>
    <lineage>
        <taxon>Eukaryota</taxon>
        <taxon>Viridiplantae</taxon>
        <taxon>Streptophyta</taxon>
        <taxon>Embryophyta</taxon>
        <taxon>Tracheophyta</taxon>
        <taxon>Spermatophyta</taxon>
        <taxon>Magnoliopsida</taxon>
        <taxon>eudicotyledons</taxon>
        <taxon>Gunneridae</taxon>
        <taxon>Pentapetalae</taxon>
        <taxon>asterids</taxon>
        <taxon>campanulids</taxon>
        <taxon>Asterales</taxon>
        <taxon>Asteraceae</taxon>
        <taxon>Asteroideae</taxon>
        <taxon>Heliantheae alliance</taxon>
        <taxon>Millerieae</taxon>
        <taxon>Smallanthus</taxon>
    </lineage>
</organism>
<protein>
    <submittedName>
        <fullName evidence="1">Uncharacterized protein</fullName>
    </submittedName>
</protein>
<dbReference type="EMBL" id="CM042027">
    <property type="protein sequence ID" value="KAI3802785.1"/>
    <property type="molecule type" value="Genomic_DNA"/>
</dbReference>
<gene>
    <name evidence="1" type="ORF">L1987_30928</name>
</gene>
<comment type="caution">
    <text evidence="1">The sequence shown here is derived from an EMBL/GenBank/DDBJ whole genome shotgun (WGS) entry which is preliminary data.</text>
</comment>
<evidence type="ECO:0000313" key="2">
    <source>
        <dbReference type="Proteomes" id="UP001056120"/>
    </source>
</evidence>
<keyword evidence="2" id="KW-1185">Reference proteome</keyword>
<reference evidence="2" key="1">
    <citation type="journal article" date="2022" name="Mol. Ecol. Resour.">
        <title>The genomes of chicory, endive, great burdock and yacon provide insights into Asteraceae palaeo-polyploidization history and plant inulin production.</title>
        <authorList>
            <person name="Fan W."/>
            <person name="Wang S."/>
            <person name="Wang H."/>
            <person name="Wang A."/>
            <person name="Jiang F."/>
            <person name="Liu H."/>
            <person name="Zhao H."/>
            <person name="Xu D."/>
            <person name="Zhang Y."/>
        </authorList>
    </citation>
    <scope>NUCLEOTIDE SEQUENCE [LARGE SCALE GENOMIC DNA]</scope>
    <source>
        <strain evidence="2">cv. Yunnan</strain>
    </source>
</reference>
<dbReference type="Proteomes" id="UP001056120">
    <property type="component" value="Linkage Group LG10"/>
</dbReference>
<name>A0ACB9I470_9ASTR</name>
<reference evidence="1 2" key="2">
    <citation type="journal article" date="2022" name="Mol. Ecol. Resour.">
        <title>The genomes of chicory, endive, great burdock and yacon provide insights into Asteraceae paleo-polyploidization history and plant inulin production.</title>
        <authorList>
            <person name="Fan W."/>
            <person name="Wang S."/>
            <person name="Wang H."/>
            <person name="Wang A."/>
            <person name="Jiang F."/>
            <person name="Liu H."/>
            <person name="Zhao H."/>
            <person name="Xu D."/>
            <person name="Zhang Y."/>
        </authorList>
    </citation>
    <scope>NUCLEOTIDE SEQUENCE [LARGE SCALE GENOMIC DNA]</scope>
    <source>
        <strain evidence="2">cv. Yunnan</strain>
        <tissue evidence="1">Leaves</tissue>
    </source>
</reference>
<accession>A0ACB9I470</accession>
<sequence>MSGLTLPDHQREPCGTGMVFHACPGFHLGSRFTSGLDDKINFLLLFSVGGVNDSEQMKSEVSGAEGVPPSPPLSKYLQTSPHSTQSTPTVDLS</sequence>